<feature type="compositionally biased region" description="Basic residues" evidence="1">
    <location>
        <begin position="277"/>
        <end position="289"/>
    </location>
</feature>
<evidence type="ECO:0000313" key="4">
    <source>
        <dbReference type="Proteomes" id="UP000232688"/>
    </source>
</evidence>
<feature type="compositionally biased region" description="Basic residues" evidence="1">
    <location>
        <begin position="108"/>
        <end position="120"/>
    </location>
</feature>
<protein>
    <submittedName>
        <fullName evidence="3">Uncharacterized protein</fullName>
    </submittedName>
</protein>
<feature type="compositionally biased region" description="Basic and acidic residues" evidence="1">
    <location>
        <begin position="246"/>
        <end position="255"/>
    </location>
</feature>
<evidence type="ECO:0000313" key="2">
    <source>
        <dbReference type="EMBL" id="PKC10647.1"/>
    </source>
</evidence>
<reference evidence="3 4" key="3">
    <citation type="submission" date="2017-10" db="EMBL/GenBank/DDBJ databases">
        <title>Extensive intraspecific genome diversity in a model arbuscular mycorrhizal fungus.</title>
        <authorList>
            <person name="Chen E.C.H."/>
            <person name="Morin E."/>
            <person name="Baudet D."/>
            <person name="Noel J."/>
            <person name="Ndikumana S."/>
            <person name="Charron P."/>
            <person name="St-Onge C."/>
            <person name="Giorgi J."/>
            <person name="Grigoriev I.V."/>
            <person name="Roux C."/>
            <person name="Martin F.M."/>
            <person name="Corradi N."/>
        </authorList>
    </citation>
    <scope>NUCLEOTIDE SEQUENCE [LARGE SCALE GENOMIC DNA]</scope>
    <source>
        <strain evidence="3 4">A1</strain>
    </source>
</reference>
<reference evidence="2 5" key="2">
    <citation type="submission" date="2017-09" db="EMBL/GenBank/DDBJ databases">
        <title>Extensive intraspecific genome diversity in a model arbuscular mycorrhizal fungus.</title>
        <authorList>
            <person name="Chen E.C."/>
            <person name="Morin E."/>
            <person name="Beaudet D."/>
            <person name="Noel J."/>
            <person name="Ndikumana S."/>
            <person name="Charron P."/>
            <person name="St-Onge C."/>
            <person name="Giorgi J."/>
            <person name="Grigoriev I.V."/>
            <person name="Roux C."/>
            <person name="Martin F.M."/>
            <person name="Corradi N."/>
        </authorList>
    </citation>
    <scope>NUCLEOTIDE SEQUENCE [LARGE SCALE GENOMIC DNA]</scope>
    <source>
        <strain evidence="2 5">A5</strain>
    </source>
</reference>
<accession>A0A2I1ELF4</accession>
<dbReference type="Proteomes" id="UP000232722">
    <property type="component" value="Unassembled WGS sequence"/>
</dbReference>
<dbReference type="VEuPathDB" id="FungiDB:FUN_021358"/>
<dbReference type="OrthoDB" id="2466849at2759"/>
<gene>
    <name evidence="3" type="ORF">RhiirA1_393344</name>
    <name evidence="2" type="ORF">RhiirA5_374494</name>
</gene>
<dbReference type="AlphaFoldDB" id="A0A2I1ELF4"/>
<feature type="region of interest" description="Disordered" evidence="1">
    <location>
        <begin position="108"/>
        <end position="289"/>
    </location>
</feature>
<sequence length="289" mass="33106">MSEYDDELISPKSKIIMLQKEISELKRKSDPLNKSKSISTQKTSTSIQNNLSIGIIKPAGNYINIPESLCLPKEEFNAYKFKANNPQFPKTAGDWAIKLMIKRAINNKRAYKKTRSKKKQKKEEVKNDDNIDHHNNHSDDQFENNDQRLDDTMINSTDNNEELGSTSNARKRATQDQIDDNNTRKRVAQNKVNDNTRKDTRSTRKRIAQNKKSNDDDNHNTHKNACDTIELDISSDNEKAPANIERSSDNKKDASGNEQDPFRLLVDKSISEGSSLKTKKNQKKNQKKN</sequence>
<reference evidence="3 4" key="4">
    <citation type="submission" date="2017-10" db="EMBL/GenBank/DDBJ databases">
        <title>Genome analyses suggest a sexual origin of heterokaryosis in a supposedly ancient asexual fungus.</title>
        <authorList>
            <person name="Corradi N."/>
            <person name="Sedzielewska K."/>
            <person name="Noel J."/>
            <person name="Charron P."/>
            <person name="Farinelli L."/>
            <person name="Marton T."/>
            <person name="Kruger M."/>
            <person name="Pelin A."/>
            <person name="Brachmann A."/>
            <person name="Corradi N."/>
        </authorList>
    </citation>
    <scope>NUCLEOTIDE SEQUENCE [LARGE SCALE GENOMIC DNA]</scope>
    <source>
        <strain evidence="3 4">A1</strain>
    </source>
</reference>
<proteinExistence type="predicted"/>
<feature type="compositionally biased region" description="Basic and acidic residues" evidence="1">
    <location>
        <begin position="121"/>
        <end position="151"/>
    </location>
</feature>
<dbReference type="EMBL" id="LLXH01000364">
    <property type="protein sequence ID" value="PKC67892.1"/>
    <property type="molecule type" value="Genomic_DNA"/>
</dbReference>
<feature type="compositionally biased region" description="Polar residues" evidence="1">
    <location>
        <begin position="153"/>
        <end position="168"/>
    </location>
</feature>
<evidence type="ECO:0000256" key="1">
    <source>
        <dbReference type="SAM" id="MobiDB-lite"/>
    </source>
</evidence>
<organism evidence="3 4">
    <name type="scientific">Rhizophagus irregularis</name>
    <dbReference type="NCBI Taxonomy" id="588596"/>
    <lineage>
        <taxon>Eukaryota</taxon>
        <taxon>Fungi</taxon>
        <taxon>Fungi incertae sedis</taxon>
        <taxon>Mucoromycota</taxon>
        <taxon>Glomeromycotina</taxon>
        <taxon>Glomeromycetes</taxon>
        <taxon>Glomerales</taxon>
        <taxon>Glomeraceae</taxon>
        <taxon>Rhizophagus</taxon>
    </lineage>
</organism>
<comment type="caution">
    <text evidence="3">The sequence shown here is derived from an EMBL/GenBank/DDBJ whole genome shotgun (WGS) entry which is preliminary data.</text>
</comment>
<evidence type="ECO:0000313" key="3">
    <source>
        <dbReference type="EMBL" id="PKC67892.1"/>
    </source>
</evidence>
<dbReference type="Proteomes" id="UP000232688">
    <property type="component" value="Unassembled WGS sequence"/>
</dbReference>
<dbReference type="VEuPathDB" id="FungiDB:RhiirA1_393344"/>
<name>A0A2I1ELF4_9GLOM</name>
<reference evidence="2 5" key="1">
    <citation type="submission" date="2016-04" db="EMBL/GenBank/DDBJ databases">
        <title>Genome analyses suggest a sexual origin of heterokaryosis in a supposedly ancient asexual fungus.</title>
        <authorList>
            <person name="Ropars J."/>
            <person name="Sedzielewska K."/>
            <person name="Noel J."/>
            <person name="Charron P."/>
            <person name="Farinelli L."/>
            <person name="Marton T."/>
            <person name="Kruger M."/>
            <person name="Pelin A."/>
            <person name="Brachmann A."/>
            <person name="Corradi N."/>
        </authorList>
    </citation>
    <scope>NUCLEOTIDE SEQUENCE [LARGE SCALE GENOMIC DNA]</scope>
    <source>
        <strain evidence="2 5">A5</strain>
    </source>
</reference>
<evidence type="ECO:0000313" key="5">
    <source>
        <dbReference type="Proteomes" id="UP000232722"/>
    </source>
</evidence>
<dbReference type="EMBL" id="LLXJ01000366">
    <property type="protein sequence ID" value="PKC10647.1"/>
    <property type="molecule type" value="Genomic_DNA"/>
</dbReference>